<dbReference type="Gene3D" id="2.40.128.110">
    <property type="entry name" value="Lipid/polyisoprenoid-binding, YceI-like"/>
    <property type="match status" value="1"/>
</dbReference>
<dbReference type="RefSeq" id="WP_116685551.1">
    <property type="nucleotide sequence ID" value="NZ_CAWNYD010000001.1"/>
</dbReference>
<organism evidence="3 4">
    <name type="scientific">Pelagibaculum spongiae</name>
    <dbReference type="NCBI Taxonomy" id="2080658"/>
    <lineage>
        <taxon>Bacteria</taxon>
        <taxon>Pseudomonadati</taxon>
        <taxon>Pseudomonadota</taxon>
        <taxon>Gammaproteobacteria</taxon>
        <taxon>Oceanospirillales</taxon>
        <taxon>Pelagibaculum</taxon>
    </lineage>
</organism>
<dbReference type="OrthoDB" id="9811006at2"/>
<dbReference type="SMART" id="SM00867">
    <property type="entry name" value="YceI"/>
    <property type="match status" value="1"/>
</dbReference>
<evidence type="ECO:0000259" key="2">
    <source>
        <dbReference type="SMART" id="SM00867"/>
    </source>
</evidence>
<comment type="caution">
    <text evidence="3">The sequence shown here is derived from an EMBL/GenBank/DDBJ whole genome shotgun (WGS) entry which is preliminary data.</text>
</comment>
<dbReference type="AlphaFoldDB" id="A0A2V1H6B0"/>
<dbReference type="EMBL" id="QDDL01000001">
    <property type="protein sequence ID" value="PVZ71962.1"/>
    <property type="molecule type" value="Genomic_DNA"/>
</dbReference>
<evidence type="ECO:0000313" key="4">
    <source>
        <dbReference type="Proteomes" id="UP000244906"/>
    </source>
</evidence>
<accession>A0A2V1H6B0</accession>
<dbReference type="Pfam" id="PF04264">
    <property type="entry name" value="YceI"/>
    <property type="match status" value="1"/>
</dbReference>
<gene>
    <name evidence="3" type="ORF">DC094_02770</name>
</gene>
<proteinExistence type="predicted"/>
<reference evidence="3 4" key="1">
    <citation type="submission" date="2018-04" db="EMBL/GenBank/DDBJ databases">
        <title>Thalassorhabdus spongiae gen. nov., sp. nov., isolated from a marine sponge in South-West Iceland.</title>
        <authorList>
            <person name="Knobloch S."/>
            <person name="Daussin A."/>
            <person name="Johannsson R."/>
            <person name="Marteinsson V.T."/>
        </authorList>
    </citation>
    <scope>NUCLEOTIDE SEQUENCE [LARGE SCALE GENOMIC DNA]</scope>
    <source>
        <strain evidence="3 4">Hp12</strain>
    </source>
</reference>
<dbReference type="PANTHER" id="PTHR34406">
    <property type="entry name" value="PROTEIN YCEI"/>
    <property type="match status" value="1"/>
</dbReference>
<sequence length="200" mass="22093">MKSWFKAGALIVSCGLFAAGAQAAPADYQFDQAHSKVLFKVNHHGLSNFRGQFADFDGQVTLDLDKIENSKLDIIIDPASVDTDVAALDKHLKNADFFDVTKYPQARFVSKNFRAITKARYAVEGELTMHGVTKPVTLFATLNFDGQHPLGKYVPSYKGNWAGVSANATILRSDFGMNTYVPAVGDEIQLEFELELKQKK</sequence>
<evidence type="ECO:0000256" key="1">
    <source>
        <dbReference type="SAM" id="SignalP"/>
    </source>
</evidence>
<feature type="signal peptide" evidence="1">
    <location>
        <begin position="1"/>
        <end position="23"/>
    </location>
</feature>
<protein>
    <submittedName>
        <fullName evidence="3">Polyisoprenoid-binding protein</fullName>
    </submittedName>
</protein>
<dbReference type="PANTHER" id="PTHR34406:SF1">
    <property type="entry name" value="PROTEIN YCEI"/>
    <property type="match status" value="1"/>
</dbReference>
<dbReference type="SUPFAM" id="SSF101874">
    <property type="entry name" value="YceI-like"/>
    <property type="match status" value="1"/>
</dbReference>
<dbReference type="InterPro" id="IPR007372">
    <property type="entry name" value="Lipid/polyisoprenoid-bd_YceI"/>
</dbReference>
<keyword evidence="4" id="KW-1185">Reference proteome</keyword>
<dbReference type="Proteomes" id="UP000244906">
    <property type="component" value="Unassembled WGS sequence"/>
</dbReference>
<feature type="domain" description="Lipid/polyisoprenoid-binding YceI-like" evidence="2">
    <location>
        <begin position="27"/>
        <end position="197"/>
    </location>
</feature>
<keyword evidence="1" id="KW-0732">Signal</keyword>
<dbReference type="InterPro" id="IPR036761">
    <property type="entry name" value="TTHA0802/YceI-like_sf"/>
</dbReference>
<feature type="chain" id="PRO_5016047376" evidence="1">
    <location>
        <begin position="24"/>
        <end position="200"/>
    </location>
</feature>
<name>A0A2V1H6B0_9GAMM</name>
<evidence type="ECO:0000313" key="3">
    <source>
        <dbReference type="EMBL" id="PVZ71962.1"/>
    </source>
</evidence>